<sequence length="667" mass="73384">MDVAEYTNSRKICVRFNHWEVETIDDRFCVNMGSMLGWPFQNLPDSQNSKHLGGTLSLSTASSPNSKYPDNDIEDHQNALVQSMEVGQFESLGTPTTSLSVDSCNDEQAETPDSTETPGRDPRDEPSGTSHGSEPTISLDSNAPKSYSEPAVCQKPDVSDSIAPEWQRPNAIHPEPFTQQNDLRNGEAALVQTNELSTKGAVIGGIDATKLPSATQGMPKMPPTQAASIQRDSGSSRDVDQNPHAKRTSYTGVAIHSQDILVLRWRDAGHDWPWVLEQRQKHGFDRKDAKSLSKRLTKVKNALRDAGMSDNIPLLDKVASGDVEAKQKVNALVKASRGSKHLTNKGQHLRSGPVESGGIPMLSGAGKISCTAVHRIADSLETETGPYSRATTGGKTIFADINALESIASDTEKDCDTSTRQLVAKDESPEPSELCPEDFCHYAYQVVRQEHYSADATNVQEAINAGDSAWMLCGTYDSLCRSNKAVIKEALRHDPVKPGFADGPDWTLKHETSGDGELICTVFNLGVGALRVRTKRFLRTFYDGIPPKSKIGWLSKSVYTVHKQTAKTEVVADDLFGEETNSYFEDEMVDNAIFTSVYMANEVAIDTFVKATSQHTTTKINDVLEAIQQAKHKLTNEIDMDVDLFDRELGSKRVRVRKRELRGPRNM</sequence>
<evidence type="ECO:0000313" key="3">
    <source>
        <dbReference type="RefSeq" id="XP_033459525.1"/>
    </source>
</evidence>
<feature type="region of interest" description="Disordered" evidence="1">
    <location>
        <begin position="337"/>
        <end position="358"/>
    </location>
</feature>
<feature type="compositionally biased region" description="Polar residues" evidence="1">
    <location>
        <begin position="92"/>
        <end position="103"/>
    </location>
</feature>
<gene>
    <name evidence="3" type="ORF">K489DRAFT_371319</name>
</gene>
<feature type="region of interest" description="Disordered" evidence="1">
    <location>
        <begin position="92"/>
        <end position="156"/>
    </location>
</feature>
<keyword evidence="2" id="KW-1185">Reference proteome</keyword>
<dbReference type="OrthoDB" id="3900617at2759"/>
<dbReference type="RefSeq" id="XP_033459525.1">
    <property type="nucleotide sequence ID" value="XM_033603229.1"/>
</dbReference>
<reference evidence="3" key="1">
    <citation type="submission" date="2020-01" db="EMBL/GenBank/DDBJ databases">
        <authorList>
            <consortium name="DOE Joint Genome Institute"/>
            <person name="Haridas S."/>
            <person name="Albert R."/>
            <person name="Binder M."/>
            <person name="Bloem J."/>
            <person name="Labutti K."/>
            <person name="Salamov A."/>
            <person name="Andreopoulos B."/>
            <person name="Baker S.E."/>
            <person name="Barry K."/>
            <person name="Bills G."/>
            <person name="Bluhm B.H."/>
            <person name="Cannon C."/>
            <person name="Castanera R."/>
            <person name="Culley D.E."/>
            <person name="Daum C."/>
            <person name="Ezra D."/>
            <person name="Gonzalez J.B."/>
            <person name="Henrissat B."/>
            <person name="Kuo A."/>
            <person name="Liang C."/>
            <person name="Lipzen A."/>
            <person name="Lutzoni F."/>
            <person name="Magnuson J."/>
            <person name="Mondo S."/>
            <person name="Nolan M."/>
            <person name="Ohm R."/>
            <person name="Pangilinan J."/>
            <person name="Park H.-J."/>
            <person name="Ramirez L."/>
            <person name="Alfaro M."/>
            <person name="Sun H."/>
            <person name="Tritt A."/>
            <person name="Yoshinaga Y."/>
            <person name="Zwiers L.-H."/>
            <person name="Turgeon B.G."/>
            <person name="Goodwin S.B."/>
            <person name="Spatafora J.W."/>
            <person name="Crous P.W."/>
            <person name="Grigoriev I.V."/>
        </authorList>
    </citation>
    <scope>NUCLEOTIDE SEQUENCE</scope>
    <source>
        <strain evidence="3">CBS 342.82</strain>
    </source>
</reference>
<evidence type="ECO:0000313" key="2">
    <source>
        <dbReference type="Proteomes" id="UP000504637"/>
    </source>
</evidence>
<feature type="compositionally biased region" description="Polar residues" evidence="1">
    <location>
        <begin position="127"/>
        <end position="145"/>
    </location>
</feature>
<feature type="compositionally biased region" description="Basic and acidic residues" evidence="1">
    <location>
        <begin position="234"/>
        <end position="243"/>
    </location>
</feature>
<feature type="region of interest" description="Disordered" evidence="1">
    <location>
        <begin position="210"/>
        <end position="246"/>
    </location>
</feature>
<reference evidence="3" key="2">
    <citation type="submission" date="2020-04" db="EMBL/GenBank/DDBJ databases">
        <authorList>
            <consortium name="NCBI Genome Project"/>
        </authorList>
    </citation>
    <scope>NUCLEOTIDE SEQUENCE</scope>
    <source>
        <strain evidence="3">CBS 342.82</strain>
    </source>
</reference>
<reference evidence="3" key="3">
    <citation type="submission" date="2025-08" db="UniProtKB">
        <authorList>
            <consortium name="RefSeq"/>
        </authorList>
    </citation>
    <scope>IDENTIFICATION</scope>
    <source>
        <strain evidence="3">CBS 342.82</strain>
    </source>
</reference>
<name>A0A6J3M4R6_9PEZI</name>
<evidence type="ECO:0000256" key="1">
    <source>
        <dbReference type="SAM" id="MobiDB-lite"/>
    </source>
</evidence>
<organism evidence="3">
    <name type="scientific">Dissoconium aciculare CBS 342.82</name>
    <dbReference type="NCBI Taxonomy" id="1314786"/>
    <lineage>
        <taxon>Eukaryota</taxon>
        <taxon>Fungi</taxon>
        <taxon>Dikarya</taxon>
        <taxon>Ascomycota</taxon>
        <taxon>Pezizomycotina</taxon>
        <taxon>Dothideomycetes</taxon>
        <taxon>Dothideomycetidae</taxon>
        <taxon>Mycosphaerellales</taxon>
        <taxon>Dissoconiaceae</taxon>
        <taxon>Dissoconium</taxon>
    </lineage>
</organism>
<accession>A0A6J3M4R6</accession>
<dbReference type="GeneID" id="54361029"/>
<dbReference type="Proteomes" id="UP000504637">
    <property type="component" value="Unplaced"/>
</dbReference>
<proteinExistence type="predicted"/>
<protein>
    <submittedName>
        <fullName evidence="3">Uncharacterized protein</fullName>
    </submittedName>
</protein>
<feature type="compositionally biased region" description="Low complexity" evidence="1">
    <location>
        <begin position="52"/>
        <end position="63"/>
    </location>
</feature>
<dbReference type="AlphaFoldDB" id="A0A6J3M4R6"/>
<feature type="region of interest" description="Disordered" evidence="1">
    <location>
        <begin position="50"/>
        <end position="73"/>
    </location>
</feature>